<evidence type="ECO:0000256" key="1">
    <source>
        <dbReference type="SAM" id="MobiDB-lite"/>
    </source>
</evidence>
<accession>A0ABU6MV58</accession>
<proteinExistence type="predicted"/>
<sequence length="135" mass="15623">MGNYIIVERKAMLNGVEVEPIEVRDDGMEIYPQGTTIYVKFAPKEKATAVKKAVVKQAQSKLIDLIKILEPDTFENNYGWAKVEKEIQQFRDRKYLEKQKYWASEEGQERIMEMKYGNENAQRSSEGAHGFGEKV</sequence>
<name>A0ABU6MV58_9BACI</name>
<evidence type="ECO:0000313" key="2">
    <source>
        <dbReference type="EMBL" id="MED1565338.1"/>
    </source>
</evidence>
<dbReference type="EMBL" id="JARMDB010000004">
    <property type="protein sequence ID" value="MED1565338.1"/>
    <property type="molecule type" value="Genomic_DNA"/>
</dbReference>
<gene>
    <name evidence="2" type="ORF">P4U88_05145</name>
</gene>
<dbReference type="Proteomes" id="UP001309448">
    <property type="component" value="Unassembled WGS sequence"/>
</dbReference>
<evidence type="ECO:0000313" key="3">
    <source>
        <dbReference type="Proteomes" id="UP001309448"/>
    </source>
</evidence>
<comment type="caution">
    <text evidence="2">The sequence shown here is derived from an EMBL/GenBank/DDBJ whole genome shotgun (WGS) entry which is preliminary data.</text>
</comment>
<dbReference type="RefSeq" id="WP_327919216.1">
    <property type="nucleotide sequence ID" value="NZ_JARMDB010000004.1"/>
</dbReference>
<keyword evidence="3" id="KW-1185">Reference proteome</keyword>
<organism evidence="2 3">
    <name type="scientific">Bacillus paramycoides</name>
    <dbReference type="NCBI Taxonomy" id="2026194"/>
    <lineage>
        <taxon>Bacteria</taxon>
        <taxon>Bacillati</taxon>
        <taxon>Bacillota</taxon>
        <taxon>Bacilli</taxon>
        <taxon>Bacillales</taxon>
        <taxon>Bacillaceae</taxon>
        <taxon>Bacillus</taxon>
        <taxon>Bacillus cereus group</taxon>
    </lineage>
</organism>
<feature type="region of interest" description="Disordered" evidence="1">
    <location>
        <begin position="116"/>
        <end position="135"/>
    </location>
</feature>
<reference evidence="2 3" key="1">
    <citation type="submission" date="2023-03" db="EMBL/GenBank/DDBJ databases">
        <title>Bacillus Genome Sequencing.</title>
        <authorList>
            <person name="Dunlap C."/>
        </authorList>
    </citation>
    <scope>NUCLEOTIDE SEQUENCE [LARGE SCALE GENOMIC DNA]</scope>
    <source>
        <strain evidence="2 3">B-615</strain>
    </source>
</reference>
<protein>
    <submittedName>
        <fullName evidence="2">Uncharacterized protein</fullName>
    </submittedName>
</protein>